<dbReference type="EMBL" id="BGPR01000768">
    <property type="protein sequence ID" value="GBM34746.1"/>
    <property type="molecule type" value="Genomic_DNA"/>
</dbReference>
<sequence length="884" mass="99199">MDWYLWMLLGAVSFLFLPDDSKQEAGDNLLLAQVKELPSGVLIAEYDWLVQDVVLLLQATHSPRGHAYDGPDFLTSRPGYKLRLRLTTGHTNPADGLNYIGLWFSVVPGPYDESLQWPFPYAVNMTIVSRKEGFHSVHAALERCRTRPGLLEGEGCGTPFLIPHEHVLDGPFLANGALLVRATVFLEEKSLIPKRTRIFMRANRLVSEFLWQVDDLPSPGLPVVSPPFQLDNEGYLLQLQLTFSSEGVGLFAAILPSAHDSSLTWPFALPFELALLDRRGTVDPTAGGTCPQAAFRKPHANRTNPPCGFRRMGTLKALQARALNGSGVVARFTAVLDQVPQVAGLAFRDQYLVAEYTWRVPHIERKLQLAKAGRLSNLLSERFFSSQQGYLMQLQIKFQNHSMGLYLTLLEGANDPSLQWPFDKRFSLLVLDQREAGAEHVGVSVEPTDPQVGQEACPGSFWRPFGRNDACGSAHVLTYDQLYDKKFIRYGAILLKVVIYLDEVRPPRFASLIFQENHLSARYEWFVPDLLDKIRRAREGRLAFLDSEKFYLSNNGYRMMLRLYPEKGPGFVGLYAVLTRGVYDSELRWPFPHAYSLEVIMEGRPPLRRTTHPGSGCPDIAFQRPDRELSEWSCGEGHMVAHETLLGVPEENWNRPVAETEEKTSAVSNPNSLVPHAFTEKAVEMDLDEVPSVPTDQPIRKKQKPVGVRFAITVFLQELLPPVASLRLENGVLVAKYSWVLPDATANIGRLQSREKNRLESSVFYSENQGYAMRLALSLSRRNSLSNDEQVVGLFWTLQTGQHDNALQWPFSSIVTLSLVGRIASLQRVIVPGSSKCPMEAFDRPQGPNNEHSCGFASLLTLSELFSNYAQNNMLHIKVTITLS</sequence>
<dbReference type="GO" id="GO:0043122">
    <property type="term" value="P:regulation of canonical NF-kappaB signal transduction"/>
    <property type="evidence" value="ECO:0007669"/>
    <property type="project" value="TreeGrafter"/>
</dbReference>
<evidence type="ECO:0000313" key="3">
    <source>
        <dbReference type="EMBL" id="GBM34746.1"/>
    </source>
</evidence>
<protein>
    <recommendedName>
        <fullName evidence="2">MATH domain-containing protein</fullName>
    </recommendedName>
</protein>
<evidence type="ECO:0000313" key="4">
    <source>
        <dbReference type="Proteomes" id="UP000499080"/>
    </source>
</evidence>
<dbReference type="InterPro" id="IPR002083">
    <property type="entry name" value="MATH/TRAF_dom"/>
</dbReference>
<feature type="domain" description="MATH" evidence="2">
    <location>
        <begin position="353"/>
        <end position="499"/>
    </location>
</feature>
<gene>
    <name evidence="3" type="ORF">AVEN_208905_1</name>
</gene>
<dbReference type="Proteomes" id="UP000499080">
    <property type="component" value="Unassembled WGS sequence"/>
</dbReference>
<accession>A0A4Y2F339</accession>
<dbReference type="OrthoDB" id="6408195at2759"/>
<dbReference type="Pfam" id="PF21355">
    <property type="entry name" value="TRAF-mep_MATH"/>
    <property type="match status" value="4"/>
</dbReference>
<dbReference type="AlphaFoldDB" id="A0A4Y2F339"/>
<feature type="chain" id="PRO_5021500890" description="MATH domain-containing protein" evidence="1">
    <location>
        <begin position="24"/>
        <end position="884"/>
    </location>
</feature>
<organism evidence="3 4">
    <name type="scientific">Araneus ventricosus</name>
    <name type="common">Orbweaver spider</name>
    <name type="synonym">Epeira ventricosa</name>
    <dbReference type="NCBI Taxonomy" id="182803"/>
    <lineage>
        <taxon>Eukaryota</taxon>
        <taxon>Metazoa</taxon>
        <taxon>Ecdysozoa</taxon>
        <taxon>Arthropoda</taxon>
        <taxon>Chelicerata</taxon>
        <taxon>Arachnida</taxon>
        <taxon>Araneae</taxon>
        <taxon>Araneomorphae</taxon>
        <taxon>Entelegynae</taxon>
        <taxon>Araneoidea</taxon>
        <taxon>Araneidae</taxon>
        <taxon>Araneus</taxon>
    </lineage>
</organism>
<proteinExistence type="predicted"/>
<evidence type="ECO:0000259" key="2">
    <source>
        <dbReference type="PROSITE" id="PS50144"/>
    </source>
</evidence>
<dbReference type="PANTHER" id="PTHR10131:SF157">
    <property type="entry name" value="RECEPTOR-ASSOCIATED FACTOR, PUTATIVE-RELATED"/>
    <property type="match status" value="1"/>
</dbReference>
<keyword evidence="4" id="KW-1185">Reference proteome</keyword>
<dbReference type="PANTHER" id="PTHR10131">
    <property type="entry name" value="TNF RECEPTOR ASSOCIATED FACTOR"/>
    <property type="match status" value="1"/>
</dbReference>
<feature type="signal peptide" evidence="1">
    <location>
        <begin position="1"/>
        <end position="23"/>
    </location>
</feature>
<comment type="caution">
    <text evidence="3">The sequence shown here is derived from an EMBL/GenBank/DDBJ whole genome shotgun (WGS) entry which is preliminary data.</text>
</comment>
<keyword evidence="1" id="KW-0732">Signal</keyword>
<dbReference type="PROSITE" id="PS50144">
    <property type="entry name" value="MATH"/>
    <property type="match status" value="2"/>
</dbReference>
<evidence type="ECO:0000256" key="1">
    <source>
        <dbReference type="SAM" id="SignalP"/>
    </source>
</evidence>
<feature type="domain" description="MATH" evidence="2">
    <location>
        <begin position="734"/>
        <end position="881"/>
    </location>
</feature>
<dbReference type="Gene3D" id="2.60.210.10">
    <property type="entry name" value="Apoptosis, Tumor Necrosis Factor Receptor Associated Protein 2, Chain A"/>
    <property type="match status" value="5"/>
</dbReference>
<dbReference type="Pfam" id="PF22486">
    <property type="entry name" value="MATH_2"/>
    <property type="match status" value="1"/>
</dbReference>
<reference evidence="3 4" key="1">
    <citation type="journal article" date="2019" name="Sci. Rep.">
        <title>Orb-weaving spider Araneus ventricosus genome elucidates the spidroin gene catalogue.</title>
        <authorList>
            <person name="Kono N."/>
            <person name="Nakamura H."/>
            <person name="Ohtoshi R."/>
            <person name="Moran D.A.P."/>
            <person name="Shinohara A."/>
            <person name="Yoshida Y."/>
            <person name="Fujiwara M."/>
            <person name="Mori M."/>
            <person name="Tomita M."/>
            <person name="Arakawa K."/>
        </authorList>
    </citation>
    <scope>NUCLEOTIDE SEQUENCE [LARGE SCALE GENOMIC DNA]</scope>
</reference>
<dbReference type="SUPFAM" id="SSF49599">
    <property type="entry name" value="TRAF domain-like"/>
    <property type="match status" value="5"/>
</dbReference>
<name>A0A4Y2F339_ARAVE</name>
<dbReference type="InterPro" id="IPR008974">
    <property type="entry name" value="TRAF-like"/>
</dbReference>
<dbReference type="InterPro" id="IPR049342">
    <property type="entry name" value="TRAF1-6_MATH_dom"/>
</dbReference>